<keyword evidence="2" id="KW-1005">Bacterial flagellum biogenesis</keyword>
<evidence type="ECO:0000313" key="4">
    <source>
        <dbReference type="EMBL" id="QTN01457.1"/>
    </source>
</evidence>
<organism evidence="4 5">
    <name type="scientific">Sediminibacillus dalangtanensis</name>
    <dbReference type="NCBI Taxonomy" id="2729421"/>
    <lineage>
        <taxon>Bacteria</taxon>
        <taxon>Bacillati</taxon>
        <taxon>Bacillota</taxon>
        <taxon>Bacilli</taxon>
        <taxon>Bacillales</taxon>
        <taxon>Bacillaceae</taxon>
        <taxon>Sediminibacillus</taxon>
    </lineage>
</organism>
<dbReference type="InterPro" id="IPR005648">
    <property type="entry name" value="FlgD"/>
</dbReference>
<protein>
    <submittedName>
        <fullName evidence="4">Flagellar hook assembly protein FlgD</fullName>
    </submittedName>
</protein>
<keyword evidence="4" id="KW-0969">Cilium</keyword>
<sequence>MTKVDNSYYLSQQPRGTTGSNLGKDEFLKILMAQLQNQDPLNPMEDKEFVSQMASFSSLEQMTNMSASMDRLVDSQTISPVLQYSHLIGKEVSYNRYDKETGQVIETPTSDVTAVSQSEGKAILELSNGEKVYADAILKVSSPSSD</sequence>
<evidence type="ECO:0000256" key="1">
    <source>
        <dbReference type="ARBA" id="ARBA00010577"/>
    </source>
</evidence>
<evidence type="ECO:0000313" key="5">
    <source>
        <dbReference type="Proteomes" id="UP000665043"/>
    </source>
</evidence>
<dbReference type="NCBIfam" id="NF007197">
    <property type="entry name" value="PRK09618.1"/>
    <property type="match status" value="1"/>
</dbReference>
<gene>
    <name evidence="4" type="primary">flgD</name>
    <name evidence="4" type="ORF">ERJ70_08940</name>
</gene>
<keyword evidence="4" id="KW-0282">Flagellum</keyword>
<name>A0ABX7W1Z4_9BACI</name>
<reference evidence="4 5" key="1">
    <citation type="submission" date="2019-12" db="EMBL/GenBank/DDBJ databases">
        <title>The whole genome sequencing of a strain isolated from a Mars analog, Dalangtan Playa.</title>
        <authorList>
            <person name="Huang T."/>
        </authorList>
    </citation>
    <scope>NUCLEOTIDE SEQUENCE [LARGE SCALE GENOMIC DNA]</scope>
    <source>
        <strain evidence="4 5">DP4-553-S</strain>
    </source>
</reference>
<proteinExistence type="inferred from homology"/>
<comment type="similarity">
    <text evidence="1">Belongs to the FlgD family.</text>
</comment>
<evidence type="ECO:0000256" key="2">
    <source>
        <dbReference type="ARBA" id="ARBA00022795"/>
    </source>
</evidence>
<feature type="region of interest" description="Disordered" evidence="3">
    <location>
        <begin position="1"/>
        <end position="21"/>
    </location>
</feature>
<dbReference type="EMBL" id="CP046956">
    <property type="protein sequence ID" value="QTN01457.1"/>
    <property type="molecule type" value="Genomic_DNA"/>
</dbReference>
<accession>A0ABX7W1Z4</accession>
<dbReference type="Proteomes" id="UP000665043">
    <property type="component" value="Chromosome"/>
</dbReference>
<keyword evidence="5" id="KW-1185">Reference proteome</keyword>
<evidence type="ECO:0000256" key="3">
    <source>
        <dbReference type="SAM" id="MobiDB-lite"/>
    </source>
</evidence>
<dbReference type="Pfam" id="PF03963">
    <property type="entry name" value="FlgD"/>
    <property type="match status" value="1"/>
</dbReference>
<keyword evidence="4" id="KW-0966">Cell projection</keyword>